<gene>
    <name evidence="3" type="ORF">ACFPH6_12455</name>
</gene>
<accession>A0ABV8YM09</accession>
<evidence type="ECO:0000256" key="1">
    <source>
        <dbReference type="ARBA" id="ARBA00023172"/>
    </source>
</evidence>
<feature type="compositionally biased region" description="Basic residues" evidence="2">
    <location>
        <begin position="102"/>
        <end position="116"/>
    </location>
</feature>
<evidence type="ECO:0000313" key="4">
    <source>
        <dbReference type="Proteomes" id="UP001596012"/>
    </source>
</evidence>
<evidence type="ECO:0000313" key="3">
    <source>
        <dbReference type="EMBL" id="MFC4465336.1"/>
    </source>
</evidence>
<proteinExistence type="predicted"/>
<protein>
    <recommendedName>
        <fullName evidence="5">DNA end-binding protein Ku</fullName>
    </recommendedName>
</protein>
<dbReference type="Proteomes" id="UP001596012">
    <property type="component" value="Unassembled WGS sequence"/>
</dbReference>
<feature type="compositionally biased region" description="Basic and acidic residues" evidence="2">
    <location>
        <begin position="120"/>
        <end position="132"/>
    </location>
</feature>
<sequence length="132" mass="14077">MTSRLPARSMALDDLEGPEFVDHYTDAVAVAEVIKAKREGHAPPTMPAQEPTGEVVDLMSALQESVRKAQAARGESDETEEAAVHEMPKKASANKKAPSKTAAHKATTKPSAKKKPGAGPRRDGVLIVLLRD</sequence>
<dbReference type="PANTHER" id="PTHR41251:SF1">
    <property type="entry name" value="NON-HOMOLOGOUS END JOINING PROTEIN KU"/>
    <property type="match status" value="1"/>
</dbReference>
<feature type="compositionally biased region" description="Low complexity" evidence="2">
    <location>
        <begin position="90"/>
        <end position="101"/>
    </location>
</feature>
<dbReference type="EMBL" id="JBHSFG010000020">
    <property type="protein sequence ID" value="MFC4465336.1"/>
    <property type="molecule type" value="Genomic_DNA"/>
</dbReference>
<reference evidence="4" key="1">
    <citation type="journal article" date="2019" name="Int. J. Syst. Evol. Microbiol.">
        <title>The Global Catalogue of Microorganisms (GCM) 10K type strain sequencing project: providing services to taxonomists for standard genome sequencing and annotation.</title>
        <authorList>
            <consortium name="The Broad Institute Genomics Platform"/>
            <consortium name="The Broad Institute Genome Sequencing Center for Infectious Disease"/>
            <person name="Wu L."/>
            <person name="Ma J."/>
        </authorList>
    </citation>
    <scope>NUCLEOTIDE SEQUENCE [LARGE SCALE GENOMIC DNA]</scope>
    <source>
        <strain evidence="4">DT43</strain>
    </source>
</reference>
<dbReference type="RefSeq" id="WP_386341240.1">
    <property type="nucleotide sequence ID" value="NZ_JBHSFG010000020.1"/>
</dbReference>
<evidence type="ECO:0008006" key="5">
    <source>
        <dbReference type="Google" id="ProtNLM"/>
    </source>
</evidence>
<dbReference type="InterPro" id="IPR009187">
    <property type="entry name" value="Prok_Ku"/>
</dbReference>
<dbReference type="PANTHER" id="PTHR41251">
    <property type="entry name" value="NON-HOMOLOGOUS END JOINING PROTEIN KU"/>
    <property type="match status" value="1"/>
</dbReference>
<comment type="caution">
    <text evidence="3">The sequence shown here is derived from an EMBL/GenBank/DDBJ whole genome shotgun (WGS) entry which is preliminary data.</text>
</comment>
<evidence type="ECO:0000256" key="2">
    <source>
        <dbReference type="SAM" id="MobiDB-lite"/>
    </source>
</evidence>
<keyword evidence="4" id="KW-1185">Reference proteome</keyword>
<keyword evidence="1" id="KW-0233">DNA recombination</keyword>
<name>A0ABV8YM09_9ACTN</name>
<organism evidence="3 4">
    <name type="scientific">Streptomyces xiangluensis</name>
    <dbReference type="NCBI Taxonomy" id="2665720"/>
    <lineage>
        <taxon>Bacteria</taxon>
        <taxon>Bacillati</taxon>
        <taxon>Actinomycetota</taxon>
        <taxon>Actinomycetes</taxon>
        <taxon>Kitasatosporales</taxon>
        <taxon>Streptomycetaceae</taxon>
        <taxon>Streptomyces</taxon>
    </lineage>
</organism>
<feature type="region of interest" description="Disordered" evidence="2">
    <location>
        <begin position="64"/>
        <end position="132"/>
    </location>
</feature>